<evidence type="ECO:0000256" key="1">
    <source>
        <dbReference type="ARBA" id="ARBA00008023"/>
    </source>
</evidence>
<evidence type="ECO:0000313" key="3">
    <source>
        <dbReference type="EMBL" id="KAA1136789.1"/>
    </source>
</evidence>
<dbReference type="GO" id="GO:0005737">
    <property type="term" value="C:cytoplasm"/>
    <property type="evidence" value="ECO:0007669"/>
    <property type="project" value="TreeGrafter"/>
</dbReference>
<dbReference type="SUPFAM" id="SSF52972">
    <property type="entry name" value="ITPase-like"/>
    <property type="match status" value="1"/>
</dbReference>
<dbReference type="Pfam" id="PF01725">
    <property type="entry name" value="Ham1p_like"/>
    <property type="match status" value="1"/>
</dbReference>
<dbReference type="InterPro" id="IPR029001">
    <property type="entry name" value="ITPase-like_fam"/>
</dbReference>
<dbReference type="Proteomes" id="UP000325313">
    <property type="component" value="Unassembled WGS sequence"/>
</dbReference>
<dbReference type="PANTHER" id="PTHR11067">
    <property type="entry name" value="INOSINE TRIPHOSPHATE PYROPHOSPHATASE/HAM1 PROTEIN"/>
    <property type="match status" value="1"/>
</dbReference>
<keyword evidence="2 3" id="KW-0378">Hydrolase</keyword>
<evidence type="ECO:0000256" key="2">
    <source>
        <dbReference type="ARBA" id="ARBA00022801"/>
    </source>
</evidence>
<evidence type="ECO:0000313" key="4">
    <source>
        <dbReference type="Proteomes" id="UP000325313"/>
    </source>
</evidence>
<dbReference type="GO" id="GO:0047429">
    <property type="term" value="F:nucleoside triphosphate diphosphatase activity"/>
    <property type="evidence" value="ECO:0007669"/>
    <property type="project" value="InterPro"/>
</dbReference>
<accession>A0A5B0SH42</accession>
<proteinExistence type="inferred from homology"/>
<dbReference type="PANTHER" id="PTHR11067:SF9">
    <property type="entry name" value="INOSINE TRIPHOSPHATE PYROPHOSPHATASE"/>
    <property type="match status" value="1"/>
</dbReference>
<dbReference type="Gene3D" id="3.90.950.10">
    <property type="match status" value="1"/>
</dbReference>
<gene>
    <name evidence="3" type="primary">HAM1_2</name>
    <name evidence="3" type="ORF">PGTUg99_000833</name>
</gene>
<comment type="caution">
    <text evidence="3">The sequence shown here is derived from an EMBL/GenBank/DDBJ whole genome shotgun (WGS) entry which is preliminary data.</text>
</comment>
<dbReference type="GO" id="GO:0009143">
    <property type="term" value="P:nucleoside triphosphate catabolic process"/>
    <property type="evidence" value="ECO:0007669"/>
    <property type="project" value="InterPro"/>
</dbReference>
<protein>
    <submittedName>
        <fullName evidence="3">Nucleoside triphosphate pyrophosphohydrolase ham1</fullName>
    </submittedName>
</protein>
<name>A0A5B0SH42_PUCGR</name>
<dbReference type="EMBL" id="VDEP01000024">
    <property type="protein sequence ID" value="KAA1136789.1"/>
    <property type="molecule type" value="Genomic_DNA"/>
</dbReference>
<dbReference type="AlphaFoldDB" id="A0A5B0SH42"/>
<organism evidence="3 4">
    <name type="scientific">Puccinia graminis f. sp. tritici</name>
    <dbReference type="NCBI Taxonomy" id="56615"/>
    <lineage>
        <taxon>Eukaryota</taxon>
        <taxon>Fungi</taxon>
        <taxon>Dikarya</taxon>
        <taxon>Basidiomycota</taxon>
        <taxon>Pucciniomycotina</taxon>
        <taxon>Pucciniomycetes</taxon>
        <taxon>Pucciniales</taxon>
        <taxon>Pucciniaceae</taxon>
        <taxon>Puccinia</taxon>
    </lineage>
</organism>
<sequence length="80" mass="8510">MGALKLVFVTGNANKLREVKKILSTDVSSEDSLKIEVDSKALDLPEVQGSTQDVAREKSRAAAKLIGGPCITEASFSFAK</sequence>
<comment type="similarity">
    <text evidence="1">Belongs to the HAM1 NTPase family.</text>
</comment>
<dbReference type="InterPro" id="IPR002637">
    <property type="entry name" value="RdgB/HAM1"/>
</dbReference>
<reference evidence="3 4" key="1">
    <citation type="submission" date="2019-05" db="EMBL/GenBank/DDBJ databases">
        <title>Emergence of the Ug99 lineage of the wheat stem rust pathogen through somatic hybridization.</title>
        <authorList>
            <person name="Li F."/>
            <person name="Upadhyaya N.M."/>
            <person name="Sperschneider J."/>
            <person name="Matny O."/>
            <person name="Nguyen-Phuc H."/>
            <person name="Mago R."/>
            <person name="Raley C."/>
            <person name="Miller M.E."/>
            <person name="Silverstein K.A.T."/>
            <person name="Henningsen E."/>
            <person name="Hirsch C.D."/>
            <person name="Visser B."/>
            <person name="Pretorius Z.A."/>
            <person name="Steffenson B.J."/>
            <person name="Schwessinger B."/>
            <person name="Dodds P.N."/>
            <person name="Figueroa M."/>
        </authorList>
    </citation>
    <scope>NUCLEOTIDE SEQUENCE [LARGE SCALE GENOMIC DNA]</scope>
    <source>
        <strain evidence="3 4">Ug99</strain>
    </source>
</reference>